<evidence type="ECO:0000256" key="1">
    <source>
        <dbReference type="SAM" id="MobiDB-lite"/>
    </source>
</evidence>
<evidence type="ECO:0000313" key="3">
    <source>
        <dbReference type="Proteomes" id="UP000234681"/>
    </source>
</evidence>
<organism evidence="2 3">
    <name type="scientific">Rattus norvegicus</name>
    <name type="common">Rat</name>
    <dbReference type="NCBI Taxonomy" id="10116"/>
    <lineage>
        <taxon>Eukaryota</taxon>
        <taxon>Metazoa</taxon>
        <taxon>Chordata</taxon>
        <taxon>Craniata</taxon>
        <taxon>Vertebrata</taxon>
        <taxon>Euteleostomi</taxon>
        <taxon>Mammalia</taxon>
        <taxon>Eutheria</taxon>
        <taxon>Euarchontoglires</taxon>
        <taxon>Glires</taxon>
        <taxon>Rodentia</taxon>
        <taxon>Myomorpha</taxon>
        <taxon>Muroidea</taxon>
        <taxon>Muridae</taxon>
        <taxon>Murinae</taxon>
        <taxon>Rattus</taxon>
    </lineage>
</organism>
<dbReference type="AlphaFoldDB" id="A6I2K5"/>
<accession>A6I2K5</accession>
<proteinExistence type="predicted"/>
<name>A6I2K5_RAT</name>
<sequence>MSHGVTRSKEKPSTAYPQAQSSYKTSLDQIHSSHLRKGPGVCFYRCALPSSVLGTKQCSSFVEDYSFSLEWFYASVTTSPEGVRGTMTLDPGLEDVLVLEEIPDSTSYVFHFQNADCRGELTTV</sequence>
<protein>
    <submittedName>
        <fullName evidence="2">RCG25258</fullName>
    </submittedName>
</protein>
<evidence type="ECO:0000313" key="2">
    <source>
        <dbReference type="EMBL" id="EDL77373.1"/>
    </source>
</evidence>
<dbReference type="Proteomes" id="UP000234681">
    <property type="component" value="Chromosome 8"/>
</dbReference>
<feature type="region of interest" description="Disordered" evidence="1">
    <location>
        <begin position="1"/>
        <end position="23"/>
    </location>
</feature>
<gene>
    <name evidence="2" type="ORF">rCG_25258</name>
</gene>
<reference evidence="2 3" key="1">
    <citation type="submission" date="2005-09" db="EMBL/GenBank/DDBJ databases">
        <authorList>
            <person name="Mural R.J."/>
            <person name="Li P.W."/>
            <person name="Adams M.D."/>
            <person name="Amanatides P.G."/>
            <person name="Baden-Tillson H."/>
            <person name="Barnstead M."/>
            <person name="Chin S.H."/>
            <person name="Dew I."/>
            <person name="Evans C.A."/>
            <person name="Ferriera S."/>
            <person name="Flanigan M."/>
            <person name="Fosler C."/>
            <person name="Glodek A."/>
            <person name="Gu Z."/>
            <person name="Holt R.A."/>
            <person name="Jennings D."/>
            <person name="Kraft C.L."/>
            <person name="Lu F."/>
            <person name="Nguyen T."/>
            <person name="Nusskern D.R."/>
            <person name="Pfannkoch C.M."/>
            <person name="Sitter C."/>
            <person name="Sutton G.G."/>
            <person name="Venter J.C."/>
            <person name="Wang Z."/>
            <person name="Woodage T."/>
            <person name="Zheng X.H."/>
            <person name="Zhong F."/>
        </authorList>
    </citation>
    <scope>NUCLEOTIDE SEQUENCE [LARGE SCALE GENOMIC DNA]</scope>
    <source>
        <strain>BN</strain>
        <strain evidence="3">Sprague-Dawley</strain>
    </source>
</reference>
<dbReference type="EMBL" id="CH473954">
    <property type="protein sequence ID" value="EDL77373.1"/>
    <property type="molecule type" value="Genomic_DNA"/>
</dbReference>